<reference evidence="1" key="1">
    <citation type="submission" date="2021-06" db="EMBL/GenBank/DDBJ databases">
        <authorList>
            <person name="Kallberg Y."/>
            <person name="Tangrot J."/>
            <person name="Rosling A."/>
        </authorList>
    </citation>
    <scope>NUCLEOTIDE SEQUENCE</scope>
    <source>
        <strain evidence="1">CL551</strain>
    </source>
</reference>
<proteinExistence type="predicted"/>
<dbReference type="EMBL" id="CAJVPV010022102">
    <property type="protein sequence ID" value="CAG8719882.1"/>
    <property type="molecule type" value="Genomic_DNA"/>
</dbReference>
<dbReference type="Proteomes" id="UP000789342">
    <property type="component" value="Unassembled WGS sequence"/>
</dbReference>
<organism evidence="1 2">
    <name type="scientific">Acaulospora morrowiae</name>
    <dbReference type="NCBI Taxonomy" id="94023"/>
    <lineage>
        <taxon>Eukaryota</taxon>
        <taxon>Fungi</taxon>
        <taxon>Fungi incertae sedis</taxon>
        <taxon>Mucoromycota</taxon>
        <taxon>Glomeromycotina</taxon>
        <taxon>Glomeromycetes</taxon>
        <taxon>Diversisporales</taxon>
        <taxon>Acaulosporaceae</taxon>
        <taxon>Acaulospora</taxon>
    </lineage>
</organism>
<accession>A0A9N9I568</accession>
<dbReference type="AlphaFoldDB" id="A0A9N9I568"/>
<gene>
    <name evidence="1" type="ORF">AMORRO_LOCUS13270</name>
</gene>
<keyword evidence="2" id="KW-1185">Reference proteome</keyword>
<feature type="non-terminal residue" evidence="1">
    <location>
        <position position="120"/>
    </location>
</feature>
<comment type="caution">
    <text evidence="1">The sequence shown here is derived from an EMBL/GenBank/DDBJ whole genome shotgun (WGS) entry which is preliminary data.</text>
</comment>
<evidence type="ECO:0000313" key="1">
    <source>
        <dbReference type="EMBL" id="CAG8719882.1"/>
    </source>
</evidence>
<name>A0A9N9I568_9GLOM</name>
<sequence length="120" mass="14140">MSDEPSSSIEYHPIILDVDERLIEELIMSHDNIQEEEIEKVKIDSKLKNVQNRQIETILVKEPNILILNKELSVIATTWKNQNKTDKIRINQKVEKESVREPSESTPMEIVQRLEYVRIM</sequence>
<protein>
    <submittedName>
        <fullName evidence="1">17689_t:CDS:1</fullName>
    </submittedName>
</protein>
<evidence type="ECO:0000313" key="2">
    <source>
        <dbReference type="Proteomes" id="UP000789342"/>
    </source>
</evidence>